<keyword evidence="2" id="KW-1185">Reference proteome</keyword>
<comment type="caution">
    <text evidence="1">The sequence shown here is derived from an EMBL/GenBank/DDBJ whole genome shotgun (WGS) entry which is preliminary data.</text>
</comment>
<evidence type="ECO:0000313" key="1">
    <source>
        <dbReference type="EMBL" id="KAK7507564.1"/>
    </source>
</evidence>
<proteinExistence type="predicted"/>
<name>A0ABD0M810_9CAEN</name>
<protein>
    <submittedName>
        <fullName evidence="1">Uncharacterized protein</fullName>
    </submittedName>
</protein>
<dbReference type="Proteomes" id="UP001519460">
    <property type="component" value="Unassembled WGS sequence"/>
</dbReference>
<evidence type="ECO:0000313" key="2">
    <source>
        <dbReference type="Proteomes" id="UP001519460"/>
    </source>
</evidence>
<accession>A0ABD0M810</accession>
<organism evidence="1 2">
    <name type="scientific">Batillaria attramentaria</name>
    <dbReference type="NCBI Taxonomy" id="370345"/>
    <lineage>
        <taxon>Eukaryota</taxon>
        <taxon>Metazoa</taxon>
        <taxon>Spiralia</taxon>
        <taxon>Lophotrochozoa</taxon>
        <taxon>Mollusca</taxon>
        <taxon>Gastropoda</taxon>
        <taxon>Caenogastropoda</taxon>
        <taxon>Sorbeoconcha</taxon>
        <taxon>Cerithioidea</taxon>
        <taxon>Batillariidae</taxon>
        <taxon>Batillaria</taxon>
    </lineage>
</organism>
<dbReference type="EMBL" id="JACVVK020000004">
    <property type="protein sequence ID" value="KAK7507564.1"/>
    <property type="molecule type" value="Genomic_DNA"/>
</dbReference>
<dbReference type="AlphaFoldDB" id="A0ABD0M810"/>
<gene>
    <name evidence="1" type="ORF">BaRGS_00001499</name>
</gene>
<sequence length="204" mass="23681">MHFCVTVSQAKNMKSQKLTVLAQKPMNTTCKKLLLYPHTEVWKPQRSTGDQEDSSRIPFFNSGFSACIRCGKQNVLCFEEKAGIRQNGEQFGTKIFLCQTRGCKWRTSFKYDDADPMCVHFETRGWPRGIMMFPTRYMILWCKQHGLKELRRSIYKRRLDGDEILVMYQADELETGLGINKKMANKMKKAIEKPDGAILQPPRK</sequence>
<reference evidence="1 2" key="1">
    <citation type="journal article" date="2023" name="Sci. Data">
        <title>Genome assembly of the Korean intertidal mud-creeper Batillaria attramentaria.</title>
        <authorList>
            <person name="Patra A.K."/>
            <person name="Ho P.T."/>
            <person name="Jun S."/>
            <person name="Lee S.J."/>
            <person name="Kim Y."/>
            <person name="Won Y.J."/>
        </authorList>
    </citation>
    <scope>NUCLEOTIDE SEQUENCE [LARGE SCALE GENOMIC DNA]</scope>
    <source>
        <strain evidence="1">Wonlab-2016</strain>
    </source>
</reference>